<evidence type="ECO:0008006" key="4">
    <source>
        <dbReference type="Google" id="ProtNLM"/>
    </source>
</evidence>
<dbReference type="EMBL" id="AOJI01000002">
    <property type="protein sequence ID" value="EMA70657.1"/>
    <property type="molecule type" value="Genomic_DNA"/>
</dbReference>
<dbReference type="OrthoDB" id="202667at2157"/>
<dbReference type="SUPFAM" id="SSF51126">
    <property type="entry name" value="Pectin lyase-like"/>
    <property type="match status" value="1"/>
</dbReference>
<dbReference type="Proteomes" id="UP000011575">
    <property type="component" value="Unassembled WGS sequence"/>
</dbReference>
<dbReference type="InterPro" id="IPR011050">
    <property type="entry name" value="Pectin_lyase_fold/virulence"/>
</dbReference>
<organism evidence="2 3">
    <name type="scientific">Halorubrum aidingense JCM 13560</name>
    <dbReference type="NCBI Taxonomy" id="1230454"/>
    <lineage>
        <taxon>Archaea</taxon>
        <taxon>Methanobacteriati</taxon>
        <taxon>Methanobacteriota</taxon>
        <taxon>Stenosarchaea group</taxon>
        <taxon>Halobacteria</taxon>
        <taxon>Halobacteriales</taxon>
        <taxon>Haloferacaceae</taxon>
        <taxon>Halorubrum</taxon>
    </lineage>
</organism>
<evidence type="ECO:0000313" key="3">
    <source>
        <dbReference type="Proteomes" id="UP000011575"/>
    </source>
</evidence>
<protein>
    <recommendedName>
        <fullName evidence="4">Right handed beta helix domain-containing protein</fullName>
    </recommendedName>
</protein>
<sequence length="453" mass="48202">MNRRKYLAGAAVAALPALAGCAWPGRGGDDSDESTVDDPPTPPETTPPTDDGGAASLADEFEHTVDIVDAGADPTGQRPIDDVLRSHAADDTLVTFPPGRYRLETEFVSEVPRFGLQGDDATIVPADGNDQVLFGLGGRTPASELAVEGLTFDFRAADTGGRPLLAKATDRILARNLTVRGEVDVRQDIFRFDVTEPDGYGIVRGLRLPDGALRGTGVTGMEVGDDNAGDIDFIDCHVAGFPDNGLYADPPEGRVRVFGGTYLNNGIAGVRVEADEAVVRSVHVRCDDAEGAGDNMRGIRLRRGRSVLVEDCLVEILDVTSSDGAVTFATELEAAVVRNCRLRVDADGVNAIRIKSGVNGERRGPFRCENIRIDGEAETGASIQLADARECTLRDISIHHPGTGRDGIVADNVTGTLRNTSIAVTGRPFRFENSDFDRNDVTVDRIAPSAADH</sequence>
<dbReference type="PATRIC" id="fig|1230454.4.peg.35"/>
<reference evidence="2 3" key="1">
    <citation type="journal article" date="2014" name="PLoS Genet.">
        <title>Phylogenetically driven sequencing of extremely halophilic archaea reveals strategies for static and dynamic osmo-response.</title>
        <authorList>
            <person name="Becker E.A."/>
            <person name="Seitzer P.M."/>
            <person name="Tritt A."/>
            <person name="Larsen D."/>
            <person name="Krusor M."/>
            <person name="Yao A.I."/>
            <person name="Wu D."/>
            <person name="Madern D."/>
            <person name="Eisen J.A."/>
            <person name="Darling A.E."/>
            <person name="Facciotti M.T."/>
        </authorList>
    </citation>
    <scope>NUCLEOTIDE SEQUENCE [LARGE SCALE GENOMIC DNA]</scope>
    <source>
        <strain evidence="2 3">JCM 13560</strain>
    </source>
</reference>
<dbReference type="Gene3D" id="2.160.20.10">
    <property type="entry name" value="Single-stranded right-handed beta-helix, Pectin lyase-like"/>
    <property type="match status" value="1"/>
</dbReference>
<dbReference type="InterPro" id="IPR012334">
    <property type="entry name" value="Pectin_lyas_fold"/>
</dbReference>
<dbReference type="STRING" id="1230454.C461_00172"/>
<gene>
    <name evidence="2" type="ORF">C461_00172</name>
</gene>
<evidence type="ECO:0000256" key="1">
    <source>
        <dbReference type="SAM" id="MobiDB-lite"/>
    </source>
</evidence>
<dbReference type="PROSITE" id="PS51257">
    <property type="entry name" value="PROKAR_LIPOPROTEIN"/>
    <property type="match status" value="1"/>
</dbReference>
<dbReference type="AlphaFoldDB" id="M0PKV3"/>
<comment type="caution">
    <text evidence="2">The sequence shown here is derived from an EMBL/GenBank/DDBJ whole genome shotgun (WGS) entry which is preliminary data.</text>
</comment>
<evidence type="ECO:0000313" key="2">
    <source>
        <dbReference type="EMBL" id="EMA70657.1"/>
    </source>
</evidence>
<keyword evidence="3" id="KW-1185">Reference proteome</keyword>
<feature type="region of interest" description="Disordered" evidence="1">
    <location>
        <begin position="23"/>
        <end position="53"/>
    </location>
</feature>
<name>M0PKV3_9EURY</name>
<dbReference type="RefSeq" id="WP_007997556.1">
    <property type="nucleotide sequence ID" value="NZ_AOJI01000002.1"/>
</dbReference>
<proteinExistence type="predicted"/>
<accession>M0PKV3</accession>